<dbReference type="KEGG" id="tee:Tel_14145"/>
<proteinExistence type="predicted"/>
<dbReference type="STRING" id="1748243.Tel_14145"/>
<name>A0A0S2TG99_9GAMM</name>
<dbReference type="SMART" id="SM00382">
    <property type="entry name" value="AAA"/>
    <property type="match status" value="1"/>
</dbReference>
<dbReference type="InterPro" id="IPR003593">
    <property type="entry name" value="AAA+_ATPase"/>
</dbReference>
<keyword evidence="5" id="KW-1185">Reference proteome</keyword>
<dbReference type="Proteomes" id="UP000055136">
    <property type="component" value="Chromosome"/>
</dbReference>
<protein>
    <recommendedName>
        <fullName evidence="3">SPOR domain-containing protein</fullName>
    </recommendedName>
</protein>
<keyword evidence="2" id="KW-1133">Transmembrane helix</keyword>
<dbReference type="PANTHER" id="PTHR35894:SF1">
    <property type="entry name" value="PHOSPHORIBULOKINASE _ URIDINE KINASE FAMILY"/>
    <property type="match status" value="1"/>
</dbReference>
<evidence type="ECO:0000313" key="5">
    <source>
        <dbReference type="Proteomes" id="UP000055136"/>
    </source>
</evidence>
<dbReference type="EMBL" id="CP013099">
    <property type="protein sequence ID" value="ALP54187.1"/>
    <property type="molecule type" value="Genomic_DNA"/>
</dbReference>
<dbReference type="InterPro" id="IPR007730">
    <property type="entry name" value="SPOR-like_dom"/>
</dbReference>
<dbReference type="InterPro" id="IPR036680">
    <property type="entry name" value="SPOR-like_sf"/>
</dbReference>
<dbReference type="Pfam" id="PF05036">
    <property type="entry name" value="SPOR"/>
    <property type="match status" value="1"/>
</dbReference>
<keyword evidence="2" id="KW-0812">Transmembrane</keyword>
<dbReference type="Gene3D" id="3.40.50.300">
    <property type="entry name" value="P-loop containing nucleotide triphosphate hydrolases"/>
    <property type="match status" value="1"/>
</dbReference>
<keyword evidence="2" id="KW-0472">Membrane</keyword>
<evidence type="ECO:0000256" key="1">
    <source>
        <dbReference type="SAM" id="MobiDB-lite"/>
    </source>
</evidence>
<evidence type="ECO:0000313" key="4">
    <source>
        <dbReference type="EMBL" id="ALP54187.1"/>
    </source>
</evidence>
<dbReference type="InterPro" id="IPR052026">
    <property type="entry name" value="ExeA_AAA_ATPase_DNA-bind"/>
</dbReference>
<evidence type="ECO:0000259" key="3">
    <source>
        <dbReference type="PROSITE" id="PS51724"/>
    </source>
</evidence>
<sequence>MAEDQSITPRLSERFSDLFGADEHTRESDIDNSSHFIYLEESRKLVLNKLLHLAPYSEVLLLLGEPGVGRTTVLKAFMQRAASTWRVSFVGANALMDGESFLRRMAQGFELELGDAVAVDDVLWEIERYLQALGRSGRRAIIVVDDAHLLSDDVILMAEKMLRDERADDGFSLVLSMRQEQGVKLDRFAVLKERLAYTIRLEPLSRKEVDGYLRHRLAAMDAQPDMLLTPETVAAIHHDSGGLPERVDRLAHELLVKQNKTVTPGGARKRPLLTVGAVVVIGVVAATVLLYQDEINRMLEPPAQQSASQEMAEQTPPGAIDDQGDGGSAVMRGEAVATLEDEGGSPLDLPVPEETIVGQAEQAPPPAHMELGTVGQSQVSAPEAIEPEAGQTPPAPPTEPPQQTARTESATPAPQPAPQLTPQMQWLMDQPEDYYTLQLMALVDRGDVIDFVARHGIAEQSATFPITRRGKVLTVLVYGSYPSRAAANRAAAELPRPWGVGQPWVRRFAGVRQDAAEE</sequence>
<dbReference type="GO" id="GO:0016887">
    <property type="term" value="F:ATP hydrolysis activity"/>
    <property type="evidence" value="ECO:0007669"/>
    <property type="project" value="InterPro"/>
</dbReference>
<dbReference type="PROSITE" id="PS51724">
    <property type="entry name" value="SPOR"/>
    <property type="match status" value="1"/>
</dbReference>
<reference evidence="4" key="1">
    <citation type="submission" date="2015-10" db="EMBL/GenBank/DDBJ databases">
        <title>Description of Candidatus Tenderia electrophaga gen. nov, sp. nov., an Uncultivated Electroautotroph from a Biocathode Enrichment.</title>
        <authorList>
            <person name="Eddie B.J."/>
            <person name="Malanoski A.P."/>
            <person name="Wang Z."/>
            <person name="Hall R.J."/>
            <person name="Oh S.D."/>
            <person name="Heiner C."/>
            <person name="Lin B."/>
            <person name="Strycharz-Glaven S.M."/>
        </authorList>
    </citation>
    <scope>NUCLEOTIDE SEQUENCE [LARGE SCALE GENOMIC DNA]</scope>
    <source>
        <strain evidence="4">NRL1</strain>
    </source>
</reference>
<dbReference type="PANTHER" id="PTHR35894">
    <property type="entry name" value="GENERAL SECRETION PATHWAY PROTEIN A-RELATED"/>
    <property type="match status" value="1"/>
</dbReference>
<dbReference type="GO" id="GO:0042834">
    <property type="term" value="F:peptidoglycan binding"/>
    <property type="evidence" value="ECO:0007669"/>
    <property type="project" value="InterPro"/>
</dbReference>
<feature type="compositionally biased region" description="Low complexity" evidence="1">
    <location>
        <begin position="303"/>
        <end position="314"/>
    </location>
</feature>
<dbReference type="AlphaFoldDB" id="A0A0S2TG99"/>
<evidence type="ECO:0000256" key="2">
    <source>
        <dbReference type="SAM" id="Phobius"/>
    </source>
</evidence>
<organism evidence="4 5">
    <name type="scientific">Candidatus Tenderia electrophaga</name>
    <dbReference type="NCBI Taxonomy" id="1748243"/>
    <lineage>
        <taxon>Bacteria</taxon>
        <taxon>Pseudomonadati</taxon>
        <taxon>Pseudomonadota</taxon>
        <taxon>Gammaproteobacteria</taxon>
        <taxon>Candidatus Tenderiales</taxon>
        <taxon>Candidatus Tenderiaceae</taxon>
        <taxon>Candidatus Tenderia</taxon>
    </lineage>
</organism>
<dbReference type="SUPFAM" id="SSF52540">
    <property type="entry name" value="P-loop containing nucleoside triphosphate hydrolases"/>
    <property type="match status" value="1"/>
</dbReference>
<dbReference type="Pfam" id="PF13401">
    <property type="entry name" value="AAA_22"/>
    <property type="match status" value="1"/>
</dbReference>
<feature type="domain" description="SPOR" evidence="3">
    <location>
        <begin position="429"/>
        <end position="507"/>
    </location>
</feature>
<dbReference type="InterPro" id="IPR049945">
    <property type="entry name" value="AAA_22"/>
</dbReference>
<feature type="region of interest" description="Disordered" evidence="1">
    <location>
        <begin position="302"/>
        <end position="329"/>
    </location>
</feature>
<feature type="region of interest" description="Disordered" evidence="1">
    <location>
        <begin position="386"/>
        <end position="420"/>
    </location>
</feature>
<gene>
    <name evidence="4" type="ORF">Tel_14145</name>
</gene>
<dbReference type="Gene3D" id="3.30.70.1070">
    <property type="entry name" value="Sporulation related repeat"/>
    <property type="match status" value="1"/>
</dbReference>
<feature type="transmembrane region" description="Helical" evidence="2">
    <location>
        <begin position="272"/>
        <end position="291"/>
    </location>
</feature>
<dbReference type="InterPro" id="IPR027417">
    <property type="entry name" value="P-loop_NTPase"/>
</dbReference>
<accession>A0A0S2TG99</accession>